<dbReference type="GO" id="GO:0003700">
    <property type="term" value="F:DNA-binding transcription factor activity"/>
    <property type="evidence" value="ECO:0007669"/>
    <property type="project" value="InterPro"/>
</dbReference>
<evidence type="ECO:0000256" key="5">
    <source>
        <dbReference type="SAM" id="MobiDB-lite"/>
    </source>
</evidence>
<keyword evidence="4" id="KW-0804">Transcription</keyword>
<dbReference type="InterPro" id="IPR000847">
    <property type="entry name" value="LysR_HTH_N"/>
</dbReference>
<dbReference type="InterPro" id="IPR058163">
    <property type="entry name" value="LysR-type_TF_proteobact-type"/>
</dbReference>
<dbReference type="GO" id="GO:0006351">
    <property type="term" value="P:DNA-templated transcription"/>
    <property type="evidence" value="ECO:0007669"/>
    <property type="project" value="TreeGrafter"/>
</dbReference>
<dbReference type="Proteomes" id="UP001143349">
    <property type="component" value="Unassembled WGS sequence"/>
</dbReference>
<evidence type="ECO:0000256" key="3">
    <source>
        <dbReference type="ARBA" id="ARBA00023125"/>
    </source>
</evidence>
<dbReference type="PROSITE" id="PS50931">
    <property type="entry name" value="HTH_LYSR"/>
    <property type="match status" value="1"/>
</dbReference>
<keyword evidence="2" id="KW-0805">Transcription regulation</keyword>
<comment type="caution">
    <text evidence="7">The sequence shown here is derived from an EMBL/GenBank/DDBJ whole genome shotgun (WGS) entry which is preliminary data.</text>
</comment>
<dbReference type="Gene3D" id="3.40.190.10">
    <property type="entry name" value="Periplasmic binding protein-like II"/>
    <property type="match status" value="2"/>
</dbReference>
<keyword evidence="3" id="KW-0238">DNA-binding</keyword>
<keyword evidence="8" id="KW-1185">Reference proteome</keyword>
<dbReference type="Pfam" id="PF03466">
    <property type="entry name" value="LysR_substrate"/>
    <property type="match status" value="1"/>
</dbReference>
<dbReference type="PANTHER" id="PTHR30537">
    <property type="entry name" value="HTH-TYPE TRANSCRIPTIONAL REGULATOR"/>
    <property type="match status" value="1"/>
</dbReference>
<protein>
    <submittedName>
        <fullName evidence="7">LysR family transcriptional regulator</fullName>
    </submittedName>
</protein>
<dbReference type="Gene3D" id="1.10.10.10">
    <property type="entry name" value="Winged helix-like DNA-binding domain superfamily/Winged helix DNA-binding domain"/>
    <property type="match status" value="1"/>
</dbReference>
<sequence>MRQRRFLPNLSLLLAFDAVMRTGSVTGAAQDLGLTQSTVSRLLQSLEAQLGQPLFIRHKKRLTPTEAAERYFRDIAAALDLVQRASMSLIANPDGGSLDLAVLPTFATRWLAPRLPDFLSAHPGVSINLTTRFRRFSFDEEPFDAMIYYGQDDWPGAEHLKLFDERLTACAAPGLLARRPVACAADLAGMVLLQLPTRPDAWQAWFRGQGAPPPQPLNGMMMDQFSMMIQAAISGLGVALLPDYLARVEIAEGRLAPLLRQGVPGSGAYWLAWPTRKSGLKPLAAFRDWIAVRMARDGEGLDDQAGTNAASIEASRMSSASDN</sequence>
<evidence type="ECO:0000313" key="7">
    <source>
        <dbReference type="EMBL" id="GLK64507.1"/>
    </source>
</evidence>
<accession>A0AAD3NYZ0</accession>
<evidence type="ECO:0000313" key="8">
    <source>
        <dbReference type="Proteomes" id="UP001143349"/>
    </source>
</evidence>
<reference evidence="7" key="2">
    <citation type="submission" date="2023-01" db="EMBL/GenBank/DDBJ databases">
        <authorList>
            <person name="Sun Q."/>
            <person name="Evtushenko L."/>
        </authorList>
    </citation>
    <scope>NUCLEOTIDE SEQUENCE</scope>
    <source>
        <strain evidence="7">VKM B-2222</strain>
    </source>
</reference>
<evidence type="ECO:0000259" key="6">
    <source>
        <dbReference type="PROSITE" id="PS50931"/>
    </source>
</evidence>
<dbReference type="Pfam" id="PF00126">
    <property type="entry name" value="HTH_1"/>
    <property type="match status" value="1"/>
</dbReference>
<dbReference type="AlphaFoldDB" id="A0AAD3NYZ0"/>
<dbReference type="EMBL" id="BSFH01000028">
    <property type="protein sequence ID" value="GLK64507.1"/>
    <property type="molecule type" value="Genomic_DNA"/>
</dbReference>
<evidence type="ECO:0000256" key="2">
    <source>
        <dbReference type="ARBA" id="ARBA00023015"/>
    </source>
</evidence>
<dbReference type="GO" id="GO:0043565">
    <property type="term" value="F:sequence-specific DNA binding"/>
    <property type="evidence" value="ECO:0007669"/>
    <property type="project" value="TreeGrafter"/>
</dbReference>
<dbReference type="InterPro" id="IPR036390">
    <property type="entry name" value="WH_DNA-bd_sf"/>
</dbReference>
<reference evidence="7" key="1">
    <citation type="journal article" date="2014" name="Int. J. Syst. Evol. Microbiol.">
        <title>Complete genome sequence of Corynebacterium casei LMG S-19264T (=DSM 44701T), isolated from a smear-ripened cheese.</title>
        <authorList>
            <consortium name="US DOE Joint Genome Institute (JGI-PGF)"/>
            <person name="Walter F."/>
            <person name="Albersmeier A."/>
            <person name="Kalinowski J."/>
            <person name="Ruckert C."/>
        </authorList>
    </citation>
    <scope>NUCLEOTIDE SEQUENCE</scope>
    <source>
        <strain evidence="7">VKM B-2222</strain>
    </source>
</reference>
<feature type="region of interest" description="Disordered" evidence="5">
    <location>
        <begin position="302"/>
        <end position="323"/>
    </location>
</feature>
<gene>
    <name evidence="7" type="ORF">GCM10017635_19780</name>
</gene>
<dbReference type="SUPFAM" id="SSF46785">
    <property type="entry name" value="Winged helix' DNA-binding domain"/>
    <property type="match status" value="1"/>
</dbReference>
<dbReference type="PANTHER" id="PTHR30537:SF26">
    <property type="entry name" value="GLYCINE CLEAVAGE SYSTEM TRANSCRIPTIONAL ACTIVATOR"/>
    <property type="match status" value="1"/>
</dbReference>
<dbReference type="SUPFAM" id="SSF53850">
    <property type="entry name" value="Periplasmic binding protein-like II"/>
    <property type="match status" value="1"/>
</dbReference>
<organism evidence="7 8">
    <name type="scientific">Paracoccus kondratievae</name>
    <dbReference type="NCBI Taxonomy" id="135740"/>
    <lineage>
        <taxon>Bacteria</taxon>
        <taxon>Pseudomonadati</taxon>
        <taxon>Pseudomonadota</taxon>
        <taxon>Alphaproteobacteria</taxon>
        <taxon>Rhodobacterales</taxon>
        <taxon>Paracoccaceae</taxon>
        <taxon>Paracoccus</taxon>
    </lineage>
</organism>
<feature type="domain" description="HTH lysR-type" evidence="6">
    <location>
        <begin position="8"/>
        <end position="65"/>
    </location>
</feature>
<evidence type="ECO:0000256" key="4">
    <source>
        <dbReference type="ARBA" id="ARBA00023163"/>
    </source>
</evidence>
<dbReference type="PRINTS" id="PR00039">
    <property type="entry name" value="HTHLYSR"/>
</dbReference>
<dbReference type="InterPro" id="IPR036388">
    <property type="entry name" value="WH-like_DNA-bd_sf"/>
</dbReference>
<feature type="compositionally biased region" description="Polar residues" evidence="5">
    <location>
        <begin position="305"/>
        <end position="323"/>
    </location>
</feature>
<name>A0AAD3NYZ0_9RHOB</name>
<dbReference type="InterPro" id="IPR005119">
    <property type="entry name" value="LysR_subst-bd"/>
</dbReference>
<comment type="similarity">
    <text evidence="1">Belongs to the LysR transcriptional regulatory family.</text>
</comment>
<proteinExistence type="inferred from homology"/>
<evidence type="ECO:0000256" key="1">
    <source>
        <dbReference type="ARBA" id="ARBA00009437"/>
    </source>
</evidence>